<dbReference type="RefSeq" id="XP_064704038.1">
    <property type="nucleotide sequence ID" value="XM_064849335.1"/>
</dbReference>
<organism evidence="1 2">
    <name type="scientific">Exophiala bonariae</name>
    <dbReference type="NCBI Taxonomy" id="1690606"/>
    <lineage>
        <taxon>Eukaryota</taxon>
        <taxon>Fungi</taxon>
        <taxon>Dikarya</taxon>
        <taxon>Ascomycota</taxon>
        <taxon>Pezizomycotina</taxon>
        <taxon>Eurotiomycetes</taxon>
        <taxon>Chaetothyriomycetidae</taxon>
        <taxon>Chaetothyriales</taxon>
        <taxon>Herpotrichiellaceae</taxon>
        <taxon>Exophiala</taxon>
    </lineage>
</organism>
<dbReference type="InterPro" id="IPR003462">
    <property type="entry name" value="ODC_Mu_crystall"/>
</dbReference>
<comment type="caution">
    <text evidence="1">The sequence shown here is derived from an EMBL/GenBank/DDBJ whole genome shotgun (WGS) entry which is preliminary data.</text>
</comment>
<keyword evidence="2" id="KW-1185">Reference proteome</keyword>
<accession>A0AAV9N3C0</accession>
<evidence type="ECO:0000313" key="1">
    <source>
        <dbReference type="EMBL" id="KAK5048679.1"/>
    </source>
</evidence>
<protein>
    <recommendedName>
        <fullName evidence="3">Ornithine cyclodeaminase</fullName>
    </recommendedName>
</protein>
<dbReference type="Pfam" id="PF02423">
    <property type="entry name" value="OCD_Mu_crystall"/>
    <property type="match status" value="1"/>
</dbReference>
<reference evidence="1 2" key="1">
    <citation type="submission" date="2023-08" db="EMBL/GenBank/DDBJ databases">
        <title>Black Yeasts Isolated from many extreme environments.</title>
        <authorList>
            <person name="Coleine C."/>
            <person name="Stajich J.E."/>
            <person name="Selbmann L."/>
        </authorList>
    </citation>
    <scope>NUCLEOTIDE SEQUENCE [LARGE SCALE GENOMIC DNA]</scope>
    <source>
        <strain evidence="1 2">CCFEE 5792</strain>
    </source>
</reference>
<dbReference type="GO" id="GO:0005737">
    <property type="term" value="C:cytoplasm"/>
    <property type="evidence" value="ECO:0007669"/>
    <property type="project" value="TreeGrafter"/>
</dbReference>
<dbReference type="Gene3D" id="3.30.1780.10">
    <property type="entry name" value="ornithine cyclodeaminase, domain 1"/>
    <property type="match status" value="1"/>
</dbReference>
<dbReference type="EMBL" id="JAVRRD010000021">
    <property type="protein sequence ID" value="KAK5048679.1"/>
    <property type="molecule type" value="Genomic_DNA"/>
</dbReference>
<evidence type="ECO:0000313" key="2">
    <source>
        <dbReference type="Proteomes" id="UP001358417"/>
    </source>
</evidence>
<dbReference type="InterPro" id="IPR036291">
    <property type="entry name" value="NAD(P)-bd_dom_sf"/>
</dbReference>
<sequence length="333" mass="36627">MLVLRENDILTLLGGLSPADTRDLLAKFHNLLRQYSNSVYQKSSERLIHQPERISIVTKNGNTALFMPSSVTTSTGVKVVTVPVKGLIKGSINVFSPDGDLVGVLNAAEITAFRTSLAVMIPFELYQGDKKNIIVFGAGRQAEWHIKLALLLADVDHITVINRSGPGRIGELFETLRSNYPKTQFDILLKHDPKYNASLEARLKDAAVVFCCTPSVEPHFPASYLDSKQRFISLIGSYKPHMQEIDAKTLRSGERIYVDTKEGCLVEAGELIMANVNEAQLLEIGEIPNGTVLKDSGNVVFKCVGMGVMDVFMASELLEMAKVKDLGLTVDDF</sequence>
<name>A0AAV9N3C0_9EURO</name>
<proteinExistence type="predicted"/>
<dbReference type="AlphaFoldDB" id="A0AAV9N3C0"/>
<dbReference type="PANTHER" id="PTHR13812">
    <property type="entry name" value="KETIMINE REDUCTASE MU-CRYSTALLIN"/>
    <property type="match status" value="1"/>
</dbReference>
<dbReference type="PANTHER" id="PTHR13812:SF23">
    <property type="entry name" value="PRNX PROTEIN"/>
    <property type="match status" value="1"/>
</dbReference>
<dbReference type="Gene3D" id="3.40.50.720">
    <property type="entry name" value="NAD(P)-binding Rossmann-like Domain"/>
    <property type="match status" value="1"/>
</dbReference>
<evidence type="ECO:0008006" key="3">
    <source>
        <dbReference type="Google" id="ProtNLM"/>
    </source>
</evidence>
<dbReference type="SUPFAM" id="SSF51735">
    <property type="entry name" value="NAD(P)-binding Rossmann-fold domains"/>
    <property type="match status" value="1"/>
</dbReference>
<gene>
    <name evidence="1" type="ORF">LTR84_005770</name>
</gene>
<dbReference type="GeneID" id="89973945"/>
<dbReference type="Proteomes" id="UP001358417">
    <property type="component" value="Unassembled WGS sequence"/>
</dbReference>
<dbReference type="InterPro" id="IPR023401">
    <property type="entry name" value="ODC_N"/>
</dbReference>